<dbReference type="Proteomes" id="UP000248116">
    <property type="component" value="Unassembled WGS sequence"/>
</dbReference>
<evidence type="ECO:0000313" key="2">
    <source>
        <dbReference type="Proteomes" id="UP000248116"/>
    </source>
</evidence>
<gene>
    <name evidence="1" type="ORF">C3920_05700</name>
</gene>
<protein>
    <submittedName>
        <fullName evidence="1">Uncharacterized protein</fullName>
    </submittedName>
</protein>
<accession>A0ABX5P3C9</accession>
<dbReference type="EMBL" id="PRCW01000043">
    <property type="protein sequence ID" value="PYD48270.1"/>
    <property type="molecule type" value="Genomic_DNA"/>
</dbReference>
<keyword evidence="2" id="KW-1185">Reference proteome</keyword>
<proteinExistence type="predicted"/>
<organism evidence="1 2">
    <name type="scientific">Novacetimonas pomaceti</name>
    <dbReference type="NCBI Taxonomy" id="2021998"/>
    <lineage>
        <taxon>Bacteria</taxon>
        <taxon>Pseudomonadati</taxon>
        <taxon>Pseudomonadota</taxon>
        <taxon>Alphaproteobacteria</taxon>
        <taxon>Acetobacterales</taxon>
        <taxon>Acetobacteraceae</taxon>
        <taxon>Novacetimonas</taxon>
    </lineage>
</organism>
<evidence type="ECO:0000313" key="1">
    <source>
        <dbReference type="EMBL" id="PYD48270.1"/>
    </source>
</evidence>
<reference evidence="1 2" key="1">
    <citation type="submission" date="2018-02" db="EMBL/GenBank/DDBJ databases">
        <authorList>
            <person name="Skraban J."/>
            <person name="Trcek J."/>
        </authorList>
    </citation>
    <scope>NUCLEOTIDE SEQUENCE [LARGE SCALE GENOMIC DNA]</scope>
    <source>
        <strain evidence="1 2">AV446</strain>
    </source>
</reference>
<name>A0ABX5P3C9_9PROT</name>
<sequence length="94" mass="10088">MPAGLNDFHDTALCGDTFIPDKGYHDMKCMAISTLGFFFSGGISNAYATPASPVSIVMFVPDHAGQPSRADVHMSGDTKACAYARPIMEQAQMR</sequence>
<comment type="caution">
    <text evidence="1">The sequence shown here is derived from an EMBL/GenBank/DDBJ whole genome shotgun (WGS) entry which is preliminary data.</text>
</comment>